<evidence type="ECO:0000313" key="2">
    <source>
        <dbReference type="Proteomes" id="UP001338309"/>
    </source>
</evidence>
<name>A0ABQ6PI87_9BACT</name>
<accession>A0ABQ6PI87</accession>
<gene>
    <name evidence="1" type="ORF">Aconfl_02760</name>
</gene>
<keyword evidence="2" id="KW-1185">Reference proteome</keyword>
<reference evidence="1 2" key="1">
    <citation type="submission" date="2023-08" db="EMBL/GenBank/DDBJ databases">
        <title>Draft genome sequence of Algoriphagus confluentis.</title>
        <authorList>
            <person name="Takatani N."/>
            <person name="Hosokawa M."/>
            <person name="Sawabe T."/>
        </authorList>
    </citation>
    <scope>NUCLEOTIDE SEQUENCE [LARGE SCALE GENOMIC DNA]</scope>
    <source>
        <strain evidence="1 2">NBRC 111222</strain>
    </source>
</reference>
<dbReference type="EMBL" id="BTPD01000001">
    <property type="protein sequence ID" value="GMQ27634.1"/>
    <property type="molecule type" value="Genomic_DNA"/>
</dbReference>
<proteinExistence type="predicted"/>
<organism evidence="1 2">
    <name type="scientific">Algoriphagus confluentis</name>
    <dbReference type="NCBI Taxonomy" id="1697556"/>
    <lineage>
        <taxon>Bacteria</taxon>
        <taxon>Pseudomonadati</taxon>
        <taxon>Bacteroidota</taxon>
        <taxon>Cytophagia</taxon>
        <taxon>Cytophagales</taxon>
        <taxon>Cyclobacteriaceae</taxon>
        <taxon>Algoriphagus</taxon>
    </lineage>
</organism>
<evidence type="ECO:0000313" key="1">
    <source>
        <dbReference type="EMBL" id="GMQ27634.1"/>
    </source>
</evidence>
<protein>
    <submittedName>
        <fullName evidence="1">Uncharacterized protein</fullName>
    </submittedName>
</protein>
<comment type="caution">
    <text evidence="1">The sequence shown here is derived from an EMBL/GenBank/DDBJ whole genome shotgun (WGS) entry which is preliminary data.</text>
</comment>
<sequence>MKKNKYRIVFKLNLFISFVSGDKQLLLFLFERLDF</sequence>
<dbReference type="Proteomes" id="UP001338309">
    <property type="component" value="Unassembled WGS sequence"/>
</dbReference>